<evidence type="ECO:0000313" key="9">
    <source>
        <dbReference type="Proteomes" id="UP000655588"/>
    </source>
</evidence>
<evidence type="ECO:0000256" key="4">
    <source>
        <dbReference type="ARBA" id="ARBA00023054"/>
    </source>
</evidence>
<protein>
    <recommendedName>
        <fullName evidence="3">Cilia- and flagella-associated protein 157</fullName>
    </recommendedName>
</protein>
<dbReference type="AlphaFoldDB" id="A0A833RDU6"/>
<evidence type="ECO:0000256" key="2">
    <source>
        <dbReference type="ARBA" id="ARBA00010841"/>
    </source>
</evidence>
<dbReference type="GO" id="GO:0008017">
    <property type="term" value="F:microtubule binding"/>
    <property type="evidence" value="ECO:0007669"/>
    <property type="project" value="TreeGrafter"/>
</dbReference>
<keyword evidence="6" id="KW-0966">Cell projection</keyword>
<comment type="caution">
    <text evidence="8">The sequence shown here is derived from an EMBL/GenBank/DDBJ whole genome shotgun (WGS) entry which is preliminary data.</text>
</comment>
<reference evidence="8" key="1">
    <citation type="submission" date="2019-11" db="EMBL/GenBank/DDBJ databases">
        <title>The nuclear and mitochondrial genomes of Frieseomelitta varia - a highly eusocial stingless bee (Meliponini) with a permanently sterile worker caste.</title>
        <authorList>
            <person name="Freitas F.C.P."/>
            <person name="Lourenco A.P."/>
            <person name="Nunes F.M.F."/>
            <person name="Paschoal A.R."/>
            <person name="Abreu F.C.P."/>
            <person name="Barbin F.O."/>
            <person name="Bataglia L."/>
            <person name="Cardoso-Junior C.A.M."/>
            <person name="Cervoni M.S."/>
            <person name="Silva S.R."/>
            <person name="Dalarmi F."/>
            <person name="Del Lama M.A."/>
            <person name="Depintor T.S."/>
            <person name="Ferreira K.M."/>
            <person name="Goria P.S."/>
            <person name="Jaskot M.C."/>
            <person name="Lago D.C."/>
            <person name="Luna-Lucena D."/>
            <person name="Moda L.M."/>
            <person name="Nascimento L."/>
            <person name="Pedrino M."/>
            <person name="Rabico F.O."/>
            <person name="Sanches F.C."/>
            <person name="Santos D.E."/>
            <person name="Santos C.G."/>
            <person name="Vieira J."/>
            <person name="Lopes T.F."/>
            <person name="Barchuk A.R."/>
            <person name="Hartfelder K."/>
            <person name="Simoes Z.L.P."/>
            <person name="Bitondi M.M.G."/>
            <person name="Pinheiro D.G."/>
        </authorList>
    </citation>
    <scope>NUCLEOTIDE SEQUENCE</scope>
    <source>
        <strain evidence="8">USP_RPSP 00005682</strain>
        <tissue evidence="8">Whole individual</tissue>
    </source>
</reference>
<comment type="similarity">
    <text evidence="2">Belongs to the CFAP157 family.</text>
</comment>
<dbReference type="EMBL" id="WNWW01000842">
    <property type="protein sequence ID" value="KAF3421599.1"/>
    <property type="molecule type" value="Genomic_DNA"/>
</dbReference>
<sequence>MYILNLKIEKLRSRNEELEEQAELTKEKFRQLEEDRSDVIAHLKRSLDEKIEESKELSKRLTALEELRKNELAAYKKKEEAMENEYHMMENNLSAEVKLVGEV</sequence>
<dbReference type="Proteomes" id="UP000655588">
    <property type="component" value="Unassembled WGS sequence"/>
</dbReference>
<keyword evidence="9" id="KW-1185">Reference proteome</keyword>
<evidence type="ECO:0000256" key="5">
    <source>
        <dbReference type="ARBA" id="ARBA00023069"/>
    </source>
</evidence>
<comment type="subcellular location">
    <subcellularLocation>
        <location evidence="1">Cell projection</location>
        <location evidence="1">Cilium</location>
    </subcellularLocation>
</comment>
<keyword evidence="4 7" id="KW-0175">Coiled coil</keyword>
<keyword evidence="5" id="KW-0969">Cilium</keyword>
<gene>
    <name evidence="8" type="ORF">E2986_07121</name>
</gene>
<evidence type="ECO:0000256" key="6">
    <source>
        <dbReference type="ARBA" id="ARBA00023273"/>
    </source>
</evidence>
<dbReference type="InterPro" id="IPR038844">
    <property type="entry name" value="CFAP157"/>
</dbReference>
<evidence type="ECO:0000256" key="1">
    <source>
        <dbReference type="ARBA" id="ARBA00004138"/>
    </source>
</evidence>
<organism evidence="8 9">
    <name type="scientific">Frieseomelitta varia</name>
    <dbReference type="NCBI Taxonomy" id="561572"/>
    <lineage>
        <taxon>Eukaryota</taxon>
        <taxon>Metazoa</taxon>
        <taxon>Ecdysozoa</taxon>
        <taxon>Arthropoda</taxon>
        <taxon>Hexapoda</taxon>
        <taxon>Insecta</taxon>
        <taxon>Pterygota</taxon>
        <taxon>Neoptera</taxon>
        <taxon>Endopterygota</taxon>
        <taxon>Hymenoptera</taxon>
        <taxon>Apocrita</taxon>
        <taxon>Aculeata</taxon>
        <taxon>Apoidea</taxon>
        <taxon>Anthophila</taxon>
        <taxon>Apidae</taxon>
        <taxon>Frieseomelitta</taxon>
    </lineage>
</organism>
<name>A0A833RDU6_9HYME</name>
<evidence type="ECO:0000256" key="3">
    <source>
        <dbReference type="ARBA" id="ARBA00014087"/>
    </source>
</evidence>
<dbReference type="GO" id="GO:0036064">
    <property type="term" value="C:ciliary basal body"/>
    <property type="evidence" value="ECO:0007669"/>
    <property type="project" value="TreeGrafter"/>
</dbReference>
<proteinExistence type="inferred from homology"/>
<dbReference type="PANTHER" id="PTHR31954:SF1">
    <property type="entry name" value="CILIA- AND FLAGELLA-ASSOCIATED PROTEIN 157"/>
    <property type="match status" value="1"/>
</dbReference>
<feature type="coiled-coil region" evidence="7">
    <location>
        <begin position="1"/>
        <end position="92"/>
    </location>
</feature>
<accession>A0A833RDU6</accession>
<dbReference type="PANTHER" id="PTHR31954">
    <property type="entry name" value="CILIA- AND FLAGELLA-ASSOCIATED PROTEIN 157"/>
    <property type="match status" value="1"/>
</dbReference>
<evidence type="ECO:0000256" key="7">
    <source>
        <dbReference type="SAM" id="Coils"/>
    </source>
</evidence>
<evidence type="ECO:0000313" key="8">
    <source>
        <dbReference type="EMBL" id="KAF3421599.1"/>
    </source>
</evidence>